<organism evidence="1 2">
    <name type="scientific">Leptospira yasudae</name>
    <dbReference type="NCBI Taxonomy" id="2202201"/>
    <lineage>
        <taxon>Bacteria</taxon>
        <taxon>Pseudomonadati</taxon>
        <taxon>Spirochaetota</taxon>
        <taxon>Spirochaetia</taxon>
        <taxon>Leptospirales</taxon>
        <taxon>Leptospiraceae</taxon>
        <taxon>Leptospira</taxon>
    </lineage>
</organism>
<comment type="caution">
    <text evidence="1">The sequence shown here is derived from an EMBL/GenBank/DDBJ whole genome shotgun (WGS) entry which is preliminary data.</text>
</comment>
<accession>A0A5F2AH95</accession>
<name>A0A5F2AH95_9LEPT</name>
<proteinExistence type="predicted"/>
<protein>
    <submittedName>
        <fullName evidence="1">Uncharacterized protein</fullName>
    </submittedName>
</protein>
<dbReference type="EMBL" id="RQGM01000041">
    <property type="protein sequence ID" value="TGL84500.1"/>
    <property type="molecule type" value="Genomic_DNA"/>
</dbReference>
<sequence>MRLREFLQRTKRSEIGNSTFQTGLSVLEDSKQTTYRNGKSADNRLTEQQLLYISEYYLATR</sequence>
<dbReference type="RefSeq" id="WP_135568938.1">
    <property type="nucleotide sequence ID" value="NZ_RQGK01000078.1"/>
</dbReference>
<gene>
    <name evidence="1" type="ORF">EHQ83_11070</name>
</gene>
<dbReference type="AlphaFoldDB" id="A0A5F2AH95"/>
<evidence type="ECO:0000313" key="1">
    <source>
        <dbReference type="EMBL" id="TGL84500.1"/>
    </source>
</evidence>
<dbReference type="Proteomes" id="UP000297613">
    <property type="component" value="Unassembled WGS sequence"/>
</dbReference>
<evidence type="ECO:0000313" key="2">
    <source>
        <dbReference type="Proteomes" id="UP000297613"/>
    </source>
</evidence>
<reference evidence="1 2" key="1">
    <citation type="journal article" date="2019" name="PLoS Negl. Trop. Dis.">
        <title>Revisiting the worldwide diversity of Leptospira species in the environment.</title>
        <authorList>
            <person name="Vincent A.T."/>
            <person name="Schiettekatte O."/>
            <person name="Bourhy P."/>
            <person name="Veyrier F.J."/>
            <person name="Picardeau M."/>
        </authorList>
    </citation>
    <scope>NUCLEOTIDE SEQUENCE [LARGE SCALE GENOMIC DNA]</scope>
    <source>
        <strain evidence="1 2">201702445</strain>
    </source>
</reference>